<dbReference type="AlphaFoldDB" id="A0A4C2ADD9"/>
<proteinExistence type="predicted"/>
<gene>
    <name evidence="1" type="ORF">EVAR_100344_1</name>
</gene>
<protein>
    <submittedName>
        <fullName evidence="1">Uncharacterized protein</fullName>
    </submittedName>
</protein>
<sequence length="161" mass="17371">MPADEPEFFCTNLEQLVSQYHSSVAASVLELVRKRYIKRHSASICDVEGCAVRGPIYSENANSSVPILEGQTNTLTTGEQVVTAAYGHPLPRRSHRCLVSRLLKSGIFDRGSSIVVKGTGSPELPLTRRIATAEAVTSHVYLVRAWCLTSLSGAAANTSVL</sequence>
<evidence type="ECO:0000313" key="2">
    <source>
        <dbReference type="Proteomes" id="UP000299102"/>
    </source>
</evidence>
<reference evidence="1 2" key="1">
    <citation type="journal article" date="2019" name="Commun. Biol.">
        <title>The bagworm genome reveals a unique fibroin gene that provides high tensile strength.</title>
        <authorList>
            <person name="Kono N."/>
            <person name="Nakamura H."/>
            <person name="Ohtoshi R."/>
            <person name="Tomita M."/>
            <person name="Numata K."/>
            <person name="Arakawa K."/>
        </authorList>
    </citation>
    <scope>NUCLEOTIDE SEQUENCE [LARGE SCALE GENOMIC DNA]</scope>
</reference>
<organism evidence="1 2">
    <name type="scientific">Eumeta variegata</name>
    <name type="common">Bagworm moth</name>
    <name type="synonym">Eumeta japonica</name>
    <dbReference type="NCBI Taxonomy" id="151549"/>
    <lineage>
        <taxon>Eukaryota</taxon>
        <taxon>Metazoa</taxon>
        <taxon>Ecdysozoa</taxon>
        <taxon>Arthropoda</taxon>
        <taxon>Hexapoda</taxon>
        <taxon>Insecta</taxon>
        <taxon>Pterygota</taxon>
        <taxon>Neoptera</taxon>
        <taxon>Endopterygota</taxon>
        <taxon>Lepidoptera</taxon>
        <taxon>Glossata</taxon>
        <taxon>Ditrysia</taxon>
        <taxon>Tineoidea</taxon>
        <taxon>Psychidae</taxon>
        <taxon>Oiketicinae</taxon>
        <taxon>Eumeta</taxon>
    </lineage>
</organism>
<dbReference type="EMBL" id="BGZK01003062">
    <property type="protein sequence ID" value="GBP98088.1"/>
    <property type="molecule type" value="Genomic_DNA"/>
</dbReference>
<dbReference type="Proteomes" id="UP000299102">
    <property type="component" value="Unassembled WGS sequence"/>
</dbReference>
<keyword evidence="2" id="KW-1185">Reference proteome</keyword>
<name>A0A4C2ADD9_EUMVA</name>
<evidence type="ECO:0000313" key="1">
    <source>
        <dbReference type="EMBL" id="GBP98088.1"/>
    </source>
</evidence>
<accession>A0A4C2ADD9</accession>
<comment type="caution">
    <text evidence="1">The sequence shown here is derived from an EMBL/GenBank/DDBJ whole genome shotgun (WGS) entry which is preliminary data.</text>
</comment>